<dbReference type="GO" id="GO:0005634">
    <property type="term" value="C:nucleus"/>
    <property type="evidence" value="ECO:0007669"/>
    <property type="project" value="InterPro"/>
</dbReference>
<dbReference type="Proteomes" id="UP000515123">
    <property type="component" value="Linkage group 5"/>
</dbReference>
<accession>A0A6P5F031</accession>
<evidence type="ECO:0000313" key="2">
    <source>
        <dbReference type="RefSeq" id="XP_020089097.1"/>
    </source>
</evidence>
<reference evidence="2" key="2">
    <citation type="submission" date="2025-08" db="UniProtKB">
        <authorList>
            <consortium name="RefSeq"/>
        </authorList>
    </citation>
    <scope>IDENTIFICATION</scope>
    <source>
        <tissue evidence="2">Leaf</tissue>
    </source>
</reference>
<reference evidence="1" key="1">
    <citation type="journal article" date="2015" name="Nat. Genet.">
        <title>The pineapple genome and the evolution of CAM photosynthesis.</title>
        <authorList>
            <person name="Ming R."/>
            <person name="VanBuren R."/>
            <person name="Wai C.M."/>
            <person name="Tang H."/>
            <person name="Schatz M.C."/>
            <person name="Bowers J.E."/>
            <person name="Lyons E."/>
            <person name="Wang M.L."/>
            <person name="Chen J."/>
            <person name="Biggers E."/>
            <person name="Zhang J."/>
            <person name="Huang L."/>
            <person name="Zhang L."/>
            <person name="Miao W."/>
            <person name="Zhang J."/>
            <person name="Ye Z."/>
            <person name="Miao C."/>
            <person name="Lin Z."/>
            <person name="Wang H."/>
            <person name="Zhou H."/>
            <person name="Yim W.C."/>
            <person name="Priest H.D."/>
            <person name="Zheng C."/>
            <person name="Woodhouse M."/>
            <person name="Edger P.P."/>
            <person name="Guyot R."/>
            <person name="Guo H.B."/>
            <person name="Guo H."/>
            <person name="Zheng G."/>
            <person name="Singh R."/>
            <person name="Sharma A."/>
            <person name="Min X."/>
            <person name="Zheng Y."/>
            <person name="Lee H."/>
            <person name="Gurtowski J."/>
            <person name="Sedlazeck F.J."/>
            <person name="Harkess A."/>
            <person name="McKain M.R."/>
            <person name="Liao Z."/>
            <person name="Fang J."/>
            <person name="Liu J."/>
            <person name="Zhang X."/>
            <person name="Zhang Q."/>
            <person name="Hu W."/>
            <person name="Qin Y."/>
            <person name="Wang K."/>
            <person name="Chen L.Y."/>
            <person name="Shirley N."/>
            <person name="Lin Y.R."/>
            <person name="Liu L.Y."/>
            <person name="Hernandez A.G."/>
            <person name="Wright C.L."/>
            <person name="Bulone V."/>
            <person name="Tuskan G.A."/>
            <person name="Heath K."/>
            <person name="Zee F."/>
            <person name="Moore P.H."/>
            <person name="Sunkar R."/>
            <person name="Leebens-Mack J.H."/>
            <person name="Mockler T."/>
            <person name="Bennetzen J.L."/>
            <person name="Freeling M."/>
            <person name="Sankoff D."/>
            <person name="Paterson A.H."/>
            <person name="Zhu X."/>
            <person name="Yang X."/>
            <person name="Smith J.A."/>
            <person name="Cushman J.C."/>
            <person name="Paull R.E."/>
            <person name="Yu Q."/>
        </authorList>
    </citation>
    <scope>NUCLEOTIDE SEQUENCE [LARGE SCALE GENOMIC DNA]</scope>
    <source>
        <strain evidence="1">cv. F153</strain>
    </source>
</reference>
<dbReference type="GO" id="GO:0030915">
    <property type="term" value="C:Smc5-Smc6 complex"/>
    <property type="evidence" value="ECO:0007669"/>
    <property type="project" value="InterPro"/>
</dbReference>
<organism evidence="1 2">
    <name type="scientific">Ananas comosus</name>
    <name type="common">Pineapple</name>
    <name type="synonym">Ananas ananas</name>
    <dbReference type="NCBI Taxonomy" id="4615"/>
    <lineage>
        <taxon>Eukaryota</taxon>
        <taxon>Viridiplantae</taxon>
        <taxon>Streptophyta</taxon>
        <taxon>Embryophyta</taxon>
        <taxon>Tracheophyta</taxon>
        <taxon>Spermatophyta</taxon>
        <taxon>Magnoliopsida</taxon>
        <taxon>Liliopsida</taxon>
        <taxon>Poales</taxon>
        <taxon>Bromeliaceae</taxon>
        <taxon>Bromelioideae</taxon>
        <taxon>Ananas</taxon>
    </lineage>
</organism>
<dbReference type="PANTHER" id="PTHR37243:SF2">
    <property type="entry name" value="NEGATIVE REGULATOR OF SYSTEMIC ACQUIRED RESISTANCE SNI1"/>
    <property type="match status" value="1"/>
</dbReference>
<sequence>MDDPRRRNGGFEENTMAILDSSGIGGSQDIHDDRISFLEAVRYASLVSESPSVPSWNMYDATFQILRDSRSLELAVASYQLLIELDKRYPRVYCTNSGGIGELVFVKEAWSPFILGQEKSHGTGEGGSKSTDRLIDSLRFSVLIEDMAQAVKSMDFQLGLKPVEDMLLFQYLVSVLEADFIHRHTLYKESLNWVLFRESMLNTLLGSRKLNFKSLVRDFMSLLLNQCQHHVRNSLPDTVGSCAISSHDSAFSLAIAFPELERRTCSAVQKLLTLVMEIDVIKKEADLLGVTSRIDGFRIPILEIILDELTYNLNHVSSFLAVFSEPKWKLEIVLQYFSKYCMKSSVRTRRSNDTANDLTLESVMNFFSTPTATKNIAKKVTSEVALLLLAHAFQVCVSQQVDMNFSGYASEKIGGTVSQISSKFISAFHNLREVDEDLEITPFEKEALFTAATILLQEPEN</sequence>
<keyword evidence="1" id="KW-1185">Reference proteome</keyword>
<dbReference type="RefSeq" id="XP_020089097.1">
    <property type="nucleotide sequence ID" value="XM_020233508.1"/>
</dbReference>
<proteinExistence type="predicted"/>
<dbReference type="PANTHER" id="PTHR37243">
    <property type="entry name" value="NEGATIVE REGULATOR OF SYSTEMIC ACQUIRED RESISTANCE SNI1"/>
    <property type="match status" value="1"/>
</dbReference>
<dbReference type="InterPro" id="IPR034561">
    <property type="entry name" value="SNI1"/>
</dbReference>
<evidence type="ECO:0000313" key="1">
    <source>
        <dbReference type="Proteomes" id="UP000515123"/>
    </source>
</evidence>
<gene>
    <name evidence="2" type="primary">LOC109710762</name>
</gene>
<name>A0A6P5F031_ANACO</name>
<dbReference type="GO" id="GO:0045892">
    <property type="term" value="P:negative regulation of DNA-templated transcription"/>
    <property type="evidence" value="ECO:0007669"/>
    <property type="project" value="InterPro"/>
</dbReference>
<dbReference type="GO" id="GO:0006974">
    <property type="term" value="P:DNA damage response"/>
    <property type="evidence" value="ECO:0007669"/>
    <property type="project" value="InterPro"/>
</dbReference>
<dbReference type="AlphaFoldDB" id="A0A6P5F031"/>
<dbReference type="GO" id="GO:0010113">
    <property type="term" value="P:negative regulation of systemic acquired resistance"/>
    <property type="evidence" value="ECO:0007669"/>
    <property type="project" value="TreeGrafter"/>
</dbReference>
<dbReference type="GeneID" id="109710762"/>
<dbReference type="OrthoDB" id="1885692at2759"/>
<protein>
    <submittedName>
        <fullName evidence="2">Negative regulator of systemic acquired resistance SNI1 isoform X1</fullName>
    </submittedName>
</protein>
<dbReference type="GO" id="GO:0000976">
    <property type="term" value="F:transcription cis-regulatory region binding"/>
    <property type="evidence" value="ECO:0007669"/>
    <property type="project" value="TreeGrafter"/>
</dbReference>